<dbReference type="SMART" id="SM01375">
    <property type="entry name" value="Dynein_light"/>
    <property type="match status" value="2"/>
</dbReference>
<dbReference type="PANTHER" id="PTHR11886">
    <property type="entry name" value="DYNEIN LIGHT CHAIN"/>
    <property type="match status" value="1"/>
</dbReference>
<dbReference type="SUPFAM" id="SSF54648">
    <property type="entry name" value="DLC"/>
    <property type="match status" value="2"/>
</dbReference>
<keyword evidence="3" id="KW-1185">Reference proteome</keyword>
<name>A0ABR2HMT6_9EUKA</name>
<evidence type="ECO:0000313" key="2">
    <source>
        <dbReference type="EMBL" id="KAK8850010.1"/>
    </source>
</evidence>
<proteinExistence type="predicted"/>
<evidence type="ECO:0000313" key="3">
    <source>
        <dbReference type="Proteomes" id="UP001470230"/>
    </source>
</evidence>
<dbReference type="Proteomes" id="UP001470230">
    <property type="component" value="Unassembled WGS sequence"/>
</dbReference>
<comment type="caution">
    <text evidence="2">The sequence shown here is derived from an EMBL/GenBank/DDBJ whole genome shotgun (WGS) entry which is preliminary data.</text>
</comment>
<evidence type="ECO:0008006" key="4">
    <source>
        <dbReference type="Google" id="ProtNLM"/>
    </source>
</evidence>
<dbReference type="Pfam" id="PF01221">
    <property type="entry name" value="Dynein_light"/>
    <property type="match status" value="2"/>
</dbReference>
<keyword evidence="1" id="KW-0175">Coiled coil</keyword>
<dbReference type="InterPro" id="IPR001372">
    <property type="entry name" value="Dynein_light_chain_typ-1/2"/>
</dbReference>
<dbReference type="InterPro" id="IPR037177">
    <property type="entry name" value="DLC_sf"/>
</dbReference>
<sequence>MTDCLINELINTKNEYNRLLEEMEKKEEEIKKKEEEIRKKEKKIKSSLRLYHKGNYNKVNVIDNEMNDEQKNFAIDITRKSLNMHENDHFECVKYITEQFDNKYGRDWCVFLSPRNFGSSYFFSYDNGYIKFTMGEFLIVIFKSGLGDKSLRLHDKGNYNKVNVIDNKMNDEQKNFAIDITRNSLNMHKDDHCECANYIKDQFVNKYGGSWCVFIRPRNYGNSFSYHCDNCYICFTMGEFSIVIFKSSK</sequence>
<reference evidence="2 3" key="1">
    <citation type="submission" date="2024-04" db="EMBL/GenBank/DDBJ databases">
        <title>Tritrichomonas musculus Genome.</title>
        <authorList>
            <person name="Alves-Ferreira E."/>
            <person name="Grigg M."/>
            <person name="Lorenzi H."/>
            <person name="Galac M."/>
        </authorList>
    </citation>
    <scope>NUCLEOTIDE SEQUENCE [LARGE SCALE GENOMIC DNA]</scope>
    <source>
        <strain evidence="2 3">EAF2021</strain>
    </source>
</reference>
<feature type="coiled-coil region" evidence="1">
    <location>
        <begin position="2"/>
        <end position="50"/>
    </location>
</feature>
<gene>
    <name evidence="2" type="ORF">M9Y10_018606</name>
</gene>
<dbReference type="EMBL" id="JAPFFF010000025">
    <property type="protein sequence ID" value="KAK8850010.1"/>
    <property type="molecule type" value="Genomic_DNA"/>
</dbReference>
<protein>
    <recommendedName>
        <fullName evidence="4">Dynein light chain</fullName>
    </recommendedName>
</protein>
<evidence type="ECO:0000256" key="1">
    <source>
        <dbReference type="SAM" id="Coils"/>
    </source>
</evidence>
<dbReference type="PANTHER" id="PTHR11886:SF35">
    <property type="entry name" value="DYNEIN LIGHT CHAIN"/>
    <property type="match status" value="1"/>
</dbReference>
<accession>A0ABR2HMT6</accession>
<dbReference type="Gene3D" id="3.30.740.10">
    <property type="entry name" value="Protein Inhibitor Of Neuronal Nitric Oxide Synthase"/>
    <property type="match status" value="2"/>
</dbReference>
<organism evidence="2 3">
    <name type="scientific">Tritrichomonas musculus</name>
    <dbReference type="NCBI Taxonomy" id="1915356"/>
    <lineage>
        <taxon>Eukaryota</taxon>
        <taxon>Metamonada</taxon>
        <taxon>Parabasalia</taxon>
        <taxon>Tritrichomonadida</taxon>
        <taxon>Tritrichomonadidae</taxon>
        <taxon>Tritrichomonas</taxon>
    </lineage>
</organism>